<gene>
    <name evidence="1" type="ORF">HPLM_LOCUS18382</name>
</gene>
<evidence type="ECO:0000313" key="3">
    <source>
        <dbReference type="WBParaSite" id="HPLM_0001839001-mRNA-1"/>
    </source>
</evidence>
<reference evidence="3" key="1">
    <citation type="submission" date="2017-02" db="UniProtKB">
        <authorList>
            <consortium name="WormBaseParasite"/>
        </authorList>
    </citation>
    <scope>IDENTIFICATION</scope>
</reference>
<dbReference type="AlphaFoldDB" id="A0A0N4X216"/>
<dbReference type="Proteomes" id="UP000268014">
    <property type="component" value="Unassembled WGS sequence"/>
</dbReference>
<dbReference type="EMBL" id="UZAF01020542">
    <property type="protein sequence ID" value="VDO70764.1"/>
    <property type="molecule type" value="Genomic_DNA"/>
</dbReference>
<protein>
    <submittedName>
        <fullName evidence="1 3">Uncharacterized protein</fullName>
    </submittedName>
</protein>
<proteinExistence type="predicted"/>
<sequence length="36" mass="4143">MAVRAAKRRILISLKCRCALFKLETFLDTCLNEDIS</sequence>
<evidence type="ECO:0000313" key="2">
    <source>
        <dbReference type="Proteomes" id="UP000268014"/>
    </source>
</evidence>
<evidence type="ECO:0000313" key="1">
    <source>
        <dbReference type="EMBL" id="VDO70764.1"/>
    </source>
</evidence>
<dbReference type="WBParaSite" id="HPLM_0001839001-mRNA-1">
    <property type="protein sequence ID" value="HPLM_0001839001-mRNA-1"/>
    <property type="gene ID" value="HPLM_0001839001"/>
</dbReference>
<organism evidence="3">
    <name type="scientific">Haemonchus placei</name>
    <name type="common">Barber's pole worm</name>
    <dbReference type="NCBI Taxonomy" id="6290"/>
    <lineage>
        <taxon>Eukaryota</taxon>
        <taxon>Metazoa</taxon>
        <taxon>Ecdysozoa</taxon>
        <taxon>Nematoda</taxon>
        <taxon>Chromadorea</taxon>
        <taxon>Rhabditida</taxon>
        <taxon>Rhabditina</taxon>
        <taxon>Rhabditomorpha</taxon>
        <taxon>Strongyloidea</taxon>
        <taxon>Trichostrongylidae</taxon>
        <taxon>Haemonchus</taxon>
    </lineage>
</organism>
<reference evidence="1 2" key="2">
    <citation type="submission" date="2018-11" db="EMBL/GenBank/DDBJ databases">
        <authorList>
            <consortium name="Pathogen Informatics"/>
        </authorList>
    </citation>
    <scope>NUCLEOTIDE SEQUENCE [LARGE SCALE GENOMIC DNA]</scope>
    <source>
        <strain evidence="1 2">MHpl1</strain>
    </source>
</reference>
<name>A0A0N4X216_HAEPC</name>
<keyword evidence="2" id="KW-1185">Reference proteome</keyword>
<accession>A0A0N4X216</accession>